<evidence type="ECO:0000256" key="3">
    <source>
        <dbReference type="ARBA" id="ARBA00022692"/>
    </source>
</evidence>
<dbReference type="GO" id="GO:0007166">
    <property type="term" value="P:cell surface receptor signaling pathway"/>
    <property type="evidence" value="ECO:0007669"/>
    <property type="project" value="TreeGrafter"/>
</dbReference>
<dbReference type="InterPro" id="IPR030417">
    <property type="entry name" value="MS4A"/>
</dbReference>
<name>A0A6G1A7N5_CROCR</name>
<dbReference type="AlphaFoldDB" id="A0A6G1A7N5"/>
<dbReference type="InterPro" id="IPR007237">
    <property type="entry name" value="CD20-like"/>
</dbReference>
<gene>
    <name evidence="7" type="primary">Ms4a6d</name>
    <name evidence="7" type="ORF">FOF47_R11161</name>
</gene>
<proteinExistence type="inferred from homology"/>
<comment type="similarity">
    <text evidence="2">Belongs to the MS4A family.</text>
</comment>
<feature type="transmembrane region" description="Helical" evidence="6">
    <location>
        <begin position="86"/>
        <end position="106"/>
    </location>
</feature>
<dbReference type="GO" id="GO:0005802">
    <property type="term" value="C:trans-Golgi network"/>
    <property type="evidence" value="ECO:0007669"/>
    <property type="project" value="TreeGrafter"/>
</dbReference>
<dbReference type="Proteomes" id="UP000475037">
    <property type="component" value="Unassembled WGS sequence"/>
</dbReference>
<keyword evidence="4 6" id="KW-1133">Transmembrane helix</keyword>
<reference evidence="7 8" key="1">
    <citation type="submission" date="2019-11" db="EMBL/GenBank/DDBJ databases">
        <authorList>
            <person name="Yang C."/>
            <person name="Li F."/>
        </authorList>
    </citation>
    <scope>NUCLEOTIDE SEQUENCE [LARGE SCALE GENOMIC DNA]</scope>
    <source>
        <strain evidence="7">KB4526</strain>
        <tissue evidence="7">Muscle</tissue>
    </source>
</reference>
<dbReference type="PANTHER" id="PTHR23320:SF135">
    <property type="entry name" value="MEMBRANE-SPANNING 4-DOMAINS SUBFAMILY A MEMBER 6A"/>
    <property type="match status" value="1"/>
</dbReference>
<accession>A0A6G1A7N5</accession>
<protein>
    <submittedName>
        <fullName evidence="7">M4A6D protein</fullName>
    </submittedName>
</protein>
<organism evidence="7 8">
    <name type="scientific">Crocuta crocuta</name>
    <name type="common">Spotted hyena</name>
    <dbReference type="NCBI Taxonomy" id="9678"/>
    <lineage>
        <taxon>Eukaryota</taxon>
        <taxon>Metazoa</taxon>
        <taxon>Chordata</taxon>
        <taxon>Craniata</taxon>
        <taxon>Vertebrata</taxon>
        <taxon>Euteleostomi</taxon>
        <taxon>Mammalia</taxon>
        <taxon>Eutheria</taxon>
        <taxon>Laurasiatheria</taxon>
        <taxon>Carnivora</taxon>
        <taxon>Feliformia</taxon>
        <taxon>Hyaenidae</taxon>
        <taxon>Crocuta</taxon>
    </lineage>
</organism>
<feature type="transmembrane region" description="Helical" evidence="6">
    <location>
        <begin position="47"/>
        <end position="66"/>
    </location>
</feature>
<evidence type="ECO:0000256" key="5">
    <source>
        <dbReference type="ARBA" id="ARBA00023136"/>
    </source>
</evidence>
<evidence type="ECO:0000313" key="8">
    <source>
        <dbReference type="Proteomes" id="UP000475037"/>
    </source>
</evidence>
<dbReference type="GO" id="GO:0005886">
    <property type="term" value="C:plasma membrane"/>
    <property type="evidence" value="ECO:0007669"/>
    <property type="project" value="TreeGrafter"/>
</dbReference>
<feature type="transmembrane region" description="Helical" evidence="6">
    <location>
        <begin position="189"/>
        <end position="208"/>
    </location>
</feature>
<evidence type="ECO:0000256" key="2">
    <source>
        <dbReference type="ARBA" id="ARBA00009565"/>
    </source>
</evidence>
<comment type="subcellular location">
    <subcellularLocation>
        <location evidence="1">Membrane</location>
        <topology evidence="1">Multi-pass membrane protein</topology>
    </subcellularLocation>
</comment>
<dbReference type="PANTHER" id="PTHR23320">
    <property type="entry name" value="MEMBRANE-SPANNING 4-DOMAINS SUBFAMILY A MS4A -RELATED"/>
    <property type="match status" value="1"/>
</dbReference>
<keyword evidence="3 6" id="KW-0812">Transmembrane</keyword>
<feature type="non-terminal residue" evidence="7">
    <location>
        <position position="228"/>
    </location>
</feature>
<sequence>MISQPMTNEAVVVLTPNGIRFPQTGGPKPTSQRRYSLVKQLKAEVKVLGAIQILCGVMVLILGIIFVSAPNSPSFTPVFSIPLKAAYPFVGGLCFVISGTLSVIMEKKSTKPLVWSSVAANILSSLCALVGFILLSVTLAALDPAFRKCTFNQKNRELEETTFHYYVHPLIDKECFTAKSTLTGTLSVMLIYTVLELCLAVLTAAVWWKQAHSDFLGVSVLASLPESC</sequence>
<feature type="transmembrane region" description="Helical" evidence="6">
    <location>
        <begin position="118"/>
        <end position="142"/>
    </location>
</feature>
<feature type="non-terminal residue" evidence="7">
    <location>
        <position position="1"/>
    </location>
</feature>
<keyword evidence="5 6" id="KW-0472">Membrane</keyword>
<evidence type="ECO:0000256" key="4">
    <source>
        <dbReference type="ARBA" id="ARBA00022989"/>
    </source>
</evidence>
<dbReference type="EMBL" id="VOAJ01009564">
    <property type="protein sequence ID" value="KAF0871681.1"/>
    <property type="molecule type" value="Genomic_DNA"/>
</dbReference>
<dbReference type="Pfam" id="PF04103">
    <property type="entry name" value="CD20"/>
    <property type="match status" value="1"/>
</dbReference>
<evidence type="ECO:0000256" key="1">
    <source>
        <dbReference type="ARBA" id="ARBA00004141"/>
    </source>
</evidence>
<keyword evidence="8" id="KW-1185">Reference proteome</keyword>
<evidence type="ECO:0000256" key="6">
    <source>
        <dbReference type="SAM" id="Phobius"/>
    </source>
</evidence>
<comment type="caution">
    <text evidence="7">The sequence shown here is derived from an EMBL/GenBank/DDBJ whole genome shotgun (WGS) entry which is preliminary data.</text>
</comment>
<evidence type="ECO:0000313" key="7">
    <source>
        <dbReference type="EMBL" id="KAF0871681.1"/>
    </source>
</evidence>